<evidence type="ECO:0000256" key="9">
    <source>
        <dbReference type="ARBA" id="ARBA00047340"/>
    </source>
</evidence>
<dbReference type="InterPro" id="IPR036087">
    <property type="entry name" value="Nict_dMeBzImd_PRibTrfase_sf"/>
</dbReference>
<dbReference type="GO" id="GO:0009236">
    <property type="term" value="P:cobalamin biosynthetic process"/>
    <property type="evidence" value="ECO:0007669"/>
    <property type="project" value="UniProtKB-UniRule"/>
</dbReference>
<gene>
    <name evidence="10 11" type="primary">cobT</name>
    <name evidence="11" type="ORF">COS99_04350</name>
</gene>
<evidence type="ECO:0000256" key="6">
    <source>
        <dbReference type="ARBA" id="ARBA00022676"/>
    </source>
</evidence>
<dbReference type="SUPFAM" id="SSF52733">
    <property type="entry name" value="Nicotinate mononucleotide:5,6-dimethylbenzimidazole phosphoribosyltransferase (CobT)"/>
    <property type="match status" value="1"/>
</dbReference>
<dbReference type="Gene3D" id="1.10.1610.10">
    <property type="match status" value="1"/>
</dbReference>
<reference evidence="11 12" key="1">
    <citation type="submission" date="2017-09" db="EMBL/GenBank/DDBJ databases">
        <title>Depth-based differentiation of microbial function through sediment-hosted aquifers and enrichment of novel symbionts in the deep terrestrial subsurface.</title>
        <authorList>
            <person name="Probst A.J."/>
            <person name="Ladd B."/>
            <person name="Jarett J.K."/>
            <person name="Geller-Mcgrath D.E."/>
            <person name="Sieber C.M."/>
            <person name="Emerson J.B."/>
            <person name="Anantharaman K."/>
            <person name="Thomas B.C."/>
            <person name="Malmstrom R."/>
            <person name="Stieglmeier M."/>
            <person name="Klingl A."/>
            <person name="Woyke T."/>
            <person name="Ryan C.M."/>
            <person name="Banfield J.F."/>
        </authorList>
    </citation>
    <scope>NUCLEOTIDE SEQUENCE [LARGE SCALE GENOMIC DNA]</scope>
    <source>
        <strain evidence="11">CG07_land_8_20_14_0_80_42_15</strain>
    </source>
</reference>
<keyword evidence="6 10" id="KW-0328">Glycosyltransferase</keyword>
<evidence type="ECO:0000256" key="2">
    <source>
        <dbReference type="ARBA" id="ARBA00007110"/>
    </source>
</evidence>
<evidence type="ECO:0000313" key="11">
    <source>
        <dbReference type="EMBL" id="PIU41631.1"/>
    </source>
</evidence>
<sequence>MEVIKKVAGNISLIDENFVKKTQVKLDNLTKPRGSLGRLEELAKQICGITGKESPLLRNKVIFTLAADHGVVREGVSAYPQEVTAQMVYNFLSGGAGINVLANHVGARVVIVDIGVAVDLKPDPRLVIKKINYGTKNMVKGQAMTRAEAIKAIRAGIEMFEDEFKRGIDIAGTGDMGIGNTTAASAVTACFTKKPIEEITGRGAGLDDKGLKNKIDIIKKSISINKPDPSDPIDVLSKVGGFEIGGLAGIILAAASRKVPVVIDGFISGAAALVAFYIEPRVKDYMIPAHCSVEKGHKVILEHIGLEPLLDLDLRLGEGTGGALAIGLADAAIKILTQMATFKSANISERKQ</sequence>
<dbReference type="UniPathway" id="UPA00061">
    <property type="reaction ID" value="UER00516"/>
</dbReference>
<dbReference type="InterPro" id="IPR023195">
    <property type="entry name" value="Nict_dMeBzImd_PRibTrfase_N"/>
</dbReference>
<dbReference type="HAMAP" id="MF_00230">
    <property type="entry name" value="CobT"/>
    <property type="match status" value="1"/>
</dbReference>
<dbReference type="Proteomes" id="UP000230052">
    <property type="component" value="Unassembled WGS sequence"/>
</dbReference>
<feature type="active site" description="Proton acceptor" evidence="10">
    <location>
        <position position="318"/>
    </location>
</feature>
<keyword evidence="5 10" id="KW-0169">Cobalamin biosynthesis</keyword>
<evidence type="ECO:0000256" key="5">
    <source>
        <dbReference type="ARBA" id="ARBA00022573"/>
    </source>
</evidence>
<dbReference type="PANTHER" id="PTHR43463">
    <property type="entry name" value="NICOTINATE-NUCLEOTIDE--DIMETHYLBENZIMIDAZOLE PHOSPHORIBOSYLTRANSFERASE"/>
    <property type="match status" value="1"/>
</dbReference>
<dbReference type="NCBIfam" id="TIGR03160">
    <property type="entry name" value="cobT_DBIPRT"/>
    <property type="match status" value="1"/>
</dbReference>
<dbReference type="GO" id="GO:0008939">
    <property type="term" value="F:nicotinate-nucleotide-dimethylbenzimidazole phosphoribosyltransferase activity"/>
    <property type="evidence" value="ECO:0007669"/>
    <property type="project" value="UniProtKB-UniRule"/>
</dbReference>
<dbReference type="InterPro" id="IPR003200">
    <property type="entry name" value="Nict_dMeBzImd_PRibTrfase"/>
</dbReference>
<comment type="similarity">
    <text evidence="2 10">Belongs to the CobT family.</text>
</comment>
<evidence type="ECO:0000256" key="4">
    <source>
        <dbReference type="ARBA" id="ARBA00015486"/>
    </source>
</evidence>
<dbReference type="PANTHER" id="PTHR43463:SF1">
    <property type="entry name" value="NICOTINATE-NUCLEOTIDE--DIMETHYLBENZIMIDAZOLE PHOSPHORIBOSYLTRANSFERASE"/>
    <property type="match status" value="1"/>
</dbReference>
<evidence type="ECO:0000256" key="8">
    <source>
        <dbReference type="ARBA" id="ARBA00030686"/>
    </source>
</evidence>
<dbReference type="EC" id="2.4.2.21" evidence="3 10"/>
<keyword evidence="7 10" id="KW-0808">Transferase</keyword>
<dbReference type="CDD" id="cd02439">
    <property type="entry name" value="DMB-PRT_CobT"/>
    <property type="match status" value="1"/>
</dbReference>
<comment type="function">
    <text evidence="10">Catalyzes the synthesis of alpha-ribazole-5'-phosphate from nicotinate mononucleotide (NAMN) and 5,6-dimethylbenzimidazole (DMB).</text>
</comment>
<dbReference type="AlphaFoldDB" id="A0A2J0KSY8"/>
<comment type="catalytic activity">
    <reaction evidence="9 10">
        <text>5,6-dimethylbenzimidazole + nicotinate beta-D-ribonucleotide = alpha-ribazole 5'-phosphate + nicotinate + H(+)</text>
        <dbReference type="Rhea" id="RHEA:11196"/>
        <dbReference type="ChEBI" id="CHEBI:15378"/>
        <dbReference type="ChEBI" id="CHEBI:15890"/>
        <dbReference type="ChEBI" id="CHEBI:32544"/>
        <dbReference type="ChEBI" id="CHEBI:57502"/>
        <dbReference type="ChEBI" id="CHEBI:57918"/>
        <dbReference type="EC" id="2.4.2.21"/>
    </reaction>
</comment>
<comment type="pathway">
    <text evidence="1 10">Nucleoside biosynthesis; alpha-ribazole biosynthesis; alpha-ribazole from 5,6-dimethylbenzimidazole: step 1/2.</text>
</comment>
<accession>A0A2J0KSY8</accession>
<evidence type="ECO:0000256" key="3">
    <source>
        <dbReference type="ARBA" id="ARBA00011991"/>
    </source>
</evidence>
<dbReference type="Gene3D" id="3.40.50.10210">
    <property type="match status" value="1"/>
</dbReference>
<organism evidence="11 12">
    <name type="scientific">Candidatus Aquitaenariimonas noxiae</name>
    <dbReference type="NCBI Taxonomy" id="1974741"/>
    <lineage>
        <taxon>Bacteria</taxon>
        <taxon>Pseudomonadati</taxon>
        <taxon>Candidatus Omnitrophota</taxon>
        <taxon>Candidatus Aquitaenariimonas</taxon>
    </lineage>
</organism>
<dbReference type="NCBIfam" id="NF000996">
    <property type="entry name" value="PRK00105.1"/>
    <property type="match status" value="1"/>
</dbReference>
<dbReference type="EMBL" id="PEWV01000041">
    <property type="protein sequence ID" value="PIU41631.1"/>
    <property type="molecule type" value="Genomic_DNA"/>
</dbReference>
<protein>
    <recommendedName>
        <fullName evidence="4 10">Nicotinate-nucleotide--dimethylbenzimidazole phosphoribosyltransferase</fullName>
        <shortName evidence="10">NN:DBI PRT</shortName>
        <ecNumber evidence="3 10">2.4.2.21</ecNumber>
    </recommendedName>
    <alternativeName>
        <fullName evidence="8 10">N(1)-alpha-phosphoribosyltransferase</fullName>
    </alternativeName>
</protein>
<dbReference type="InterPro" id="IPR017846">
    <property type="entry name" value="Nict_dMeBzImd_PRibTrfase_bact"/>
</dbReference>
<evidence type="ECO:0000313" key="12">
    <source>
        <dbReference type="Proteomes" id="UP000230052"/>
    </source>
</evidence>
<dbReference type="Pfam" id="PF02277">
    <property type="entry name" value="DBI_PRT"/>
    <property type="match status" value="1"/>
</dbReference>
<dbReference type="FunFam" id="3.40.50.10210:FF:000001">
    <property type="entry name" value="Nicotinate-nucleotide--dimethylbenzimidazole phosphoribosyltransferase"/>
    <property type="match status" value="1"/>
</dbReference>
<comment type="caution">
    <text evidence="11">The sequence shown here is derived from an EMBL/GenBank/DDBJ whole genome shotgun (WGS) entry which is preliminary data.</text>
</comment>
<evidence type="ECO:0000256" key="1">
    <source>
        <dbReference type="ARBA" id="ARBA00005049"/>
    </source>
</evidence>
<evidence type="ECO:0000256" key="7">
    <source>
        <dbReference type="ARBA" id="ARBA00022679"/>
    </source>
</evidence>
<name>A0A2J0KSY8_9BACT</name>
<proteinExistence type="inferred from homology"/>
<evidence type="ECO:0000256" key="10">
    <source>
        <dbReference type="HAMAP-Rule" id="MF_00230"/>
    </source>
</evidence>